<comment type="subunit">
    <text evidence="29">Interacts (via CAP-Gly domain) with IKBKG/NEMO (via proline-rich C-terminal region). Interacts with TRAF2 and TRIP. Interacts with PLK1, DVL1, DVL3, MAVS, TBK1, IKKE and RIGI. Interacts (via CAP-Gly domain) with microtubules. Interacts with HDAC6 and BCL3. Interacts with MAP3K7. Identified in a complex with TRAF6 and SQSTM1. Interacts with OPTN and SQSTM1. Interacts with CEP350. Interacts with RNF31; the interaction is indirect and is mediated via SPATA2. Interacts with SPATA2 (via the PUB domain); the interaction is direct and recruits CYLD to the LUBAC complex, thereby regulating TNF-alpha-induced necroptosis.</text>
</comment>
<keyword evidence="19 34" id="KW-0378">Hydrolase</keyword>
<dbReference type="PANTHER" id="PTHR11830">
    <property type="entry name" value="40S RIBOSOMAL PROTEIN S3A"/>
    <property type="match status" value="1"/>
</dbReference>
<organism evidence="33 34">
    <name type="scientific">Austrofundulus limnaeus</name>
    <name type="common">Annual killifish</name>
    <dbReference type="NCBI Taxonomy" id="52670"/>
    <lineage>
        <taxon>Eukaryota</taxon>
        <taxon>Metazoa</taxon>
        <taxon>Chordata</taxon>
        <taxon>Craniata</taxon>
        <taxon>Vertebrata</taxon>
        <taxon>Euteleostomi</taxon>
        <taxon>Actinopterygii</taxon>
        <taxon>Neopterygii</taxon>
        <taxon>Teleostei</taxon>
        <taxon>Neoteleostei</taxon>
        <taxon>Acanthomorphata</taxon>
        <taxon>Ovalentaria</taxon>
        <taxon>Atherinomorphae</taxon>
        <taxon>Cyprinodontiformes</taxon>
        <taxon>Rivulidae</taxon>
        <taxon>Austrofundulus</taxon>
    </lineage>
</organism>
<dbReference type="PROSITE" id="PS50245">
    <property type="entry name" value="CAP_GLY_2"/>
    <property type="match status" value="1"/>
</dbReference>
<evidence type="ECO:0000256" key="14">
    <source>
        <dbReference type="ARBA" id="ARBA00022670"/>
    </source>
</evidence>
<accession>A0A2I4D779</accession>
<evidence type="ECO:0000256" key="24">
    <source>
        <dbReference type="ARBA" id="ARBA00023136"/>
    </source>
</evidence>
<evidence type="ECO:0000256" key="21">
    <source>
        <dbReference type="ARBA" id="ARBA00022833"/>
    </source>
</evidence>
<dbReference type="GO" id="GO:0005819">
    <property type="term" value="C:spindle"/>
    <property type="evidence" value="ECO:0007669"/>
    <property type="project" value="UniProtKB-SubCell"/>
</dbReference>
<evidence type="ECO:0000256" key="30">
    <source>
        <dbReference type="SAM" id="MobiDB-lite"/>
    </source>
</evidence>
<evidence type="ECO:0000256" key="6">
    <source>
        <dbReference type="ARBA" id="ARBA00004556"/>
    </source>
</evidence>
<gene>
    <name evidence="34" type="primary">cyldl</name>
</gene>
<evidence type="ECO:0000256" key="3">
    <source>
        <dbReference type="ARBA" id="ARBA00004186"/>
    </source>
</evidence>
<dbReference type="InterPro" id="IPR028889">
    <property type="entry name" value="USP"/>
</dbReference>
<keyword evidence="16" id="KW-0493">Microtubule</keyword>
<evidence type="ECO:0000256" key="17">
    <source>
        <dbReference type="ARBA" id="ARBA00022723"/>
    </source>
</evidence>
<keyword evidence="12" id="KW-0597">Phosphoprotein</keyword>
<dbReference type="InterPro" id="IPR001394">
    <property type="entry name" value="Peptidase_C19_UCH"/>
</dbReference>
<evidence type="ECO:0000256" key="7">
    <source>
        <dbReference type="ARBA" id="ARBA00009085"/>
    </source>
</evidence>
<dbReference type="GO" id="GO:0005813">
    <property type="term" value="C:centrosome"/>
    <property type="evidence" value="ECO:0007669"/>
    <property type="project" value="UniProtKB-SubCell"/>
</dbReference>
<dbReference type="PROSITE" id="PS00972">
    <property type="entry name" value="USP_1"/>
    <property type="match status" value="1"/>
</dbReference>
<feature type="region of interest" description="Disordered" evidence="30">
    <location>
        <begin position="184"/>
        <end position="203"/>
    </location>
</feature>
<evidence type="ECO:0000256" key="1">
    <source>
        <dbReference type="ARBA" id="ARBA00000707"/>
    </source>
</evidence>
<keyword evidence="17" id="KW-0479">Metal-binding</keyword>
<evidence type="ECO:0000313" key="33">
    <source>
        <dbReference type="Proteomes" id="UP000192220"/>
    </source>
</evidence>
<dbReference type="STRING" id="52670.A0A2I4D779"/>
<protein>
    <recommendedName>
        <fullName evidence="9">Ubiquitin carboxyl-terminal hydrolase CYLD</fullName>
        <ecNumber evidence="8">3.4.19.12</ecNumber>
    </recommendedName>
    <alternativeName>
        <fullName evidence="26">Deubiquitinating enzyme CYLD</fullName>
    </alternativeName>
    <alternativeName>
        <fullName evidence="27">Ubiquitin thioesterase CYLD</fullName>
    </alternativeName>
    <alternativeName>
        <fullName evidence="28">Ubiquitin-specific-processing protease CYLD</fullName>
    </alternativeName>
</protein>
<keyword evidence="13" id="KW-0399">Innate immunity</keyword>
<keyword evidence="25" id="KW-0966">Cell projection</keyword>
<dbReference type="Pfam" id="PF01302">
    <property type="entry name" value="CAP_GLY"/>
    <property type="match status" value="2"/>
</dbReference>
<dbReference type="FunFam" id="3.90.70.10:FF:000009">
    <property type="entry name" value="Putative ubiquitin carboxyl-terminal hydrolase CYLD"/>
    <property type="match status" value="1"/>
</dbReference>
<dbReference type="Gene3D" id="3.90.70.10">
    <property type="entry name" value="Cysteine proteinases"/>
    <property type="match status" value="1"/>
</dbReference>
<dbReference type="InterPro" id="IPR036859">
    <property type="entry name" value="CAP-Gly_dom_sf"/>
</dbReference>
<evidence type="ECO:0000256" key="9">
    <source>
        <dbReference type="ARBA" id="ARBA00018699"/>
    </source>
</evidence>
<keyword evidence="18" id="KW-0833">Ubl conjugation pathway</keyword>
<dbReference type="GO" id="GO:0016579">
    <property type="term" value="P:protein deubiquitination"/>
    <property type="evidence" value="ECO:0007669"/>
    <property type="project" value="InterPro"/>
</dbReference>
<dbReference type="GO" id="GO:0006508">
    <property type="term" value="P:proteolysis"/>
    <property type="evidence" value="ECO:0007669"/>
    <property type="project" value="UniProtKB-KW"/>
</dbReference>
<comment type="subcellular location">
    <subcellularLocation>
        <location evidence="5">Cell membrane</location>
        <topology evidence="5">Peripheral membrane protein</topology>
        <orientation evidence="5">Cytoplasmic side</orientation>
    </subcellularLocation>
    <subcellularLocation>
        <location evidence="2">Cytoplasm</location>
        <location evidence="2">Cytoskeleton</location>
        <location evidence="2">Cilium basal body</location>
    </subcellularLocation>
    <subcellularLocation>
        <location evidence="4">Cytoplasm</location>
        <location evidence="4">Cytoskeleton</location>
        <location evidence="4">Microtubule organizing center</location>
        <location evidence="4">Centrosome</location>
    </subcellularLocation>
    <subcellularLocation>
        <location evidence="3">Cytoplasm</location>
        <location evidence="3">Cytoskeleton</location>
        <location evidence="3">Spindle</location>
    </subcellularLocation>
    <subcellularLocation>
        <location evidence="6">Cytoplasm</location>
        <location evidence="6">Perinuclear region</location>
    </subcellularLocation>
</comment>
<keyword evidence="24" id="KW-0472">Membrane</keyword>
<evidence type="ECO:0000259" key="32">
    <source>
        <dbReference type="PROSITE" id="PS50245"/>
    </source>
</evidence>
<keyword evidence="23" id="KW-0391">Immunity</keyword>
<evidence type="ECO:0000256" key="22">
    <source>
        <dbReference type="ARBA" id="ARBA00022843"/>
    </source>
</evidence>
<dbReference type="OrthoDB" id="6287070at2759"/>
<dbReference type="GO" id="GO:0016055">
    <property type="term" value="P:Wnt signaling pathway"/>
    <property type="evidence" value="ECO:0007669"/>
    <property type="project" value="UniProtKB-KW"/>
</dbReference>
<keyword evidence="22" id="KW-0832">Ubl conjugation</keyword>
<evidence type="ECO:0000256" key="19">
    <source>
        <dbReference type="ARBA" id="ARBA00022801"/>
    </source>
</evidence>
<dbReference type="KEGG" id="alim:106535594"/>
<evidence type="ECO:0000256" key="11">
    <source>
        <dbReference type="ARBA" id="ARBA00022490"/>
    </source>
</evidence>
<evidence type="ECO:0000256" key="27">
    <source>
        <dbReference type="ARBA" id="ARBA00031094"/>
    </source>
</evidence>
<evidence type="ECO:0000256" key="23">
    <source>
        <dbReference type="ARBA" id="ARBA00022859"/>
    </source>
</evidence>
<evidence type="ECO:0000256" key="28">
    <source>
        <dbReference type="ARBA" id="ARBA00032487"/>
    </source>
</evidence>
<dbReference type="CTD" id="561108"/>
<dbReference type="GO" id="GO:0046872">
    <property type="term" value="F:metal ion binding"/>
    <property type="evidence" value="ECO:0007669"/>
    <property type="project" value="UniProtKB-KW"/>
</dbReference>
<evidence type="ECO:0000256" key="4">
    <source>
        <dbReference type="ARBA" id="ARBA00004300"/>
    </source>
</evidence>
<evidence type="ECO:0000256" key="18">
    <source>
        <dbReference type="ARBA" id="ARBA00022786"/>
    </source>
</evidence>
<feature type="compositionally biased region" description="Polar residues" evidence="30">
    <location>
        <begin position="184"/>
        <end position="194"/>
    </location>
</feature>
<dbReference type="AlphaFoldDB" id="A0A2I4D779"/>
<evidence type="ECO:0000256" key="10">
    <source>
        <dbReference type="ARBA" id="ARBA00022475"/>
    </source>
</evidence>
<dbReference type="FunFam" id="2.30.30.190:FF:000007">
    <property type="entry name" value="Putative ubiquitin carboxyl-terminal hydrolase CYLD"/>
    <property type="match status" value="1"/>
</dbReference>
<evidence type="ECO:0000256" key="13">
    <source>
        <dbReference type="ARBA" id="ARBA00022588"/>
    </source>
</evidence>
<dbReference type="SUPFAM" id="SSF74924">
    <property type="entry name" value="Cap-Gly domain"/>
    <property type="match status" value="2"/>
</dbReference>
<dbReference type="InParanoid" id="A0A2I4D779"/>
<dbReference type="GO" id="GO:0004843">
    <property type="term" value="F:cysteine-type deubiquitinase activity"/>
    <property type="evidence" value="ECO:0007669"/>
    <property type="project" value="UniProtKB-EC"/>
</dbReference>
<feature type="domain" description="CAP-Gly" evidence="32">
    <location>
        <begin position="306"/>
        <end position="348"/>
    </location>
</feature>
<evidence type="ECO:0000259" key="31">
    <source>
        <dbReference type="PROSITE" id="PS50235"/>
    </source>
</evidence>
<dbReference type="InterPro" id="IPR000938">
    <property type="entry name" value="CAP-Gly_domain"/>
</dbReference>
<dbReference type="Proteomes" id="UP000192220">
    <property type="component" value="Unplaced"/>
</dbReference>
<evidence type="ECO:0000256" key="12">
    <source>
        <dbReference type="ARBA" id="ARBA00022553"/>
    </source>
</evidence>
<dbReference type="SMART" id="SM01052">
    <property type="entry name" value="CAP_GLY"/>
    <property type="match status" value="2"/>
</dbReference>
<name>A0A2I4D779_AUSLI</name>
<evidence type="ECO:0000256" key="15">
    <source>
        <dbReference type="ARBA" id="ARBA00022687"/>
    </source>
</evidence>
<dbReference type="FunCoup" id="A0A2I4D779">
    <property type="interactions" value="64"/>
</dbReference>
<dbReference type="InterPro" id="IPR018200">
    <property type="entry name" value="USP_CS"/>
</dbReference>
<dbReference type="GO" id="GO:0048471">
    <property type="term" value="C:perinuclear region of cytoplasm"/>
    <property type="evidence" value="ECO:0007669"/>
    <property type="project" value="UniProtKB-SubCell"/>
</dbReference>
<keyword evidence="20" id="KW-0788">Thiol protease</keyword>
<reference evidence="34" key="1">
    <citation type="submission" date="2025-08" db="UniProtKB">
        <authorList>
            <consortium name="RefSeq"/>
        </authorList>
    </citation>
    <scope>IDENTIFICATION</scope>
    <source>
        <strain evidence="34">Quisiro</strain>
        <tissue evidence="34">Liver</tissue>
    </source>
</reference>
<keyword evidence="21" id="KW-0862">Zinc</keyword>
<keyword evidence="15" id="KW-0879">Wnt signaling pathway</keyword>
<dbReference type="EC" id="3.4.19.12" evidence="8"/>
<dbReference type="GO" id="GO:0005886">
    <property type="term" value="C:plasma membrane"/>
    <property type="evidence" value="ECO:0007669"/>
    <property type="project" value="UniProtKB-SubCell"/>
</dbReference>
<dbReference type="GO" id="GO:0045087">
    <property type="term" value="P:innate immune response"/>
    <property type="evidence" value="ECO:0007669"/>
    <property type="project" value="UniProtKB-KW"/>
</dbReference>
<dbReference type="RefSeq" id="XP_013888087.1">
    <property type="nucleotide sequence ID" value="XM_014032633.1"/>
</dbReference>
<dbReference type="FunFam" id="2.30.30.190:FF:000021">
    <property type="entry name" value="Cylindromatosis (turban tumor syndrome), like"/>
    <property type="match status" value="1"/>
</dbReference>
<dbReference type="Gene3D" id="2.30.30.190">
    <property type="entry name" value="CAP Gly-rich-like domain"/>
    <property type="match status" value="2"/>
</dbReference>
<evidence type="ECO:0000256" key="16">
    <source>
        <dbReference type="ARBA" id="ARBA00022701"/>
    </source>
</evidence>
<dbReference type="Pfam" id="PF00443">
    <property type="entry name" value="UCH"/>
    <property type="match status" value="1"/>
</dbReference>
<comment type="catalytic activity">
    <reaction evidence="1">
        <text>Thiol-dependent hydrolysis of ester, thioester, amide, peptide and isopeptide bonds formed by the C-terminal Gly of ubiquitin (a 76-residue protein attached to proteins as an intracellular targeting signal).</text>
        <dbReference type="EC" id="3.4.19.12"/>
    </reaction>
</comment>
<evidence type="ECO:0000256" key="2">
    <source>
        <dbReference type="ARBA" id="ARBA00004120"/>
    </source>
</evidence>
<dbReference type="InterPro" id="IPR038765">
    <property type="entry name" value="Papain-like_cys_pep_sf"/>
</dbReference>
<evidence type="ECO:0000256" key="20">
    <source>
        <dbReference type="ARBA" id="ARBA00022807"/>
    </source>
</evidence>
<evidence type="ECO:0000256" key="26">
    <source>
        <dbReference type="ARBA" id="ARBA00030882"/>
    </source>
</evidence>
<sequence length="764" mass="86031">MDPSEKMFFILTEKPKYILPRLGCICYIRKYKYESEISKSASLKKLRVIPLPNAMLDYDIDMNCMKSLSPEEADLLLAVPEEDRLRCFRDRKAVQAALTLDVGSLVVVDEDGENLRGIVRYIGPLTEPSRSCPITGTFFGIELQGTDKGKGNTNGSYKNRQRFTCDKDCGVFAPFSRIRPAVSRSLSRTMSDPRSQPDAGALSPGDRVVFFIDNKCRQGMVVNLEEQNGKQYVRISTDTDEAGKRGGEVKVSIESVSKGEIPSGPESMMVDPPPVEEPADPHMDLNSMVEVTLGKGNCYGIIRWMGFLPEREDKMVGLELEEDKGVSDGTFKGQRLFECPPRRALFVKLGSCRPDSRFQTVSDDHVENMSDPDMLEEEAGYSTGNLEFVPPISSEQVQRVLIGRMKGIQGHCNSCYMDAALFGLFSCSSVLDSMLFKSTTPQDAPIQRTLLRDIVNPLRSKGFVEGRHVMRFRQQLQKHGYSHSFTTDEKDPEEFLIIVMHHILALDPLLKLSAAGKVQESYCYQIFLDQNHSLVLPTVQQLLEHSFHSAGLKLAEVPSCLILQMPRFGKKFKMFDKIIPSLELDITDLLSEGPQQCILCGNLAVEECTDCFKEFVFSSTGFKVFCRTCSAQVHAHPQRRAHRPAPLDIPKGYLGRGVPHTLTRDRLELFSVLCIETSHYVSFVKHGPNKHDWIFFDSMADRQGETDGFNIPEVQACPEVGVYLDMSPTELANQTPRDMNSVAKRLFCDAYMYLYQNTNMCLYR</sequence>
<evidence type="ECO:0000256" key="8">
    <source>
        <dbReference type="ARBA" id="ARBA00012759"/>
    </source>
</evidence>
<dbReference type="GO" id="GO:0005874">
    <property type="term" value="C:microtubule"/>
    <property type="evidence" value="ECO:0007669"/>
    <property type="project" value="UniProtKB-KW"/>
</dbReference>
<proteinExistence type="inferred from homology"/>
<evidence type="ECO:0000256" key="25">
    <source>
        <dbReference type="ARBA" id="ARBA00023273"/>
    </source>
</evidence>
<dbReference type="SUPFAM" id="SSF54001">
    <property type="entry name" value="Cysteine proteinases"/>
    <property type="match status" value="1"/>
</dbReference>
<evidence type="ECO:0000313" key="34">
    <source>
        <dbReference type="RefSeq" id="XP_013888087.1"/>
    </source>
</evidence>
<keyword evidence="11" id="KW-0963">Cytoplasm</keyword>
<keyword evidence="10" id="KW-1003">Cell membrane</keyword>
<keyword evidence="33" id="KW-1185">Reference proteome</keyword>
<keyword evidence="14" id="KW-0645">Protease</keyword>
<dbReference type="PROSITE" id="PS50235">
    <property type="entry name" value="USP_3"/>
    <property type="match status" value="1"/>
</dbReference>
<feature type="domain" description="USP" evidence="31">
    <location>
        <begin position="406"/>
        <end position="758"/>
    </location>
</feature>
<evidence type="ECO:0000256" key="29">
    <source>
        <dbReference type="ARBA" id="ARBA00046580"/>
    </source>
</evidence>
<comment type="similarity">
    <text evidence="7">Belongs to the peptidase C19 family.</text>
</comment>
<evidence type="ECO:0000256" key="5">
    <source>
        <dbReference type="ARBA" id="ARBA00004413"/>
    </source>
</evidence>